<reference evidence="2 3" key="1">
    <citation type="journal article" date="2019" name="Genome Biol. Evol.">
        <title>Insights into the evolution of the New World diploid cottons (Gossypium, subgenus Houzingenia) based on genome sequencing.</title>
        <authorList>
            <person name="Grover C.E."/>
            <person name="Arick M.A. 2nd"/>
            <person name="Thrash A."/>
            <person name="Conover J.L."/>
            <person name="Sanders W.S."/>
            <person name="Peterson D.G."/>
            <person name="Frelichowski J.E."/>
            <person name="Scheffler J.A."/>
            <person name="Scheffler B.E."/>
            <person name="Wendel J.F."/>
        </authorList>
    </citation>
    <scope>NUCLEOTIDE SEQUENCE [LARGE SCALE GENOMIC DNA]</scope>
    <source>
        <strain evidence="2">157</strain>
        <tissue evidence="2">Leaf</tissue>
    </source>
</reference>
<gene>
    <name evidence="2" type="ORF">Golob_027646</name>
</gene>
<evidence type="ECO:0000259" key="1">
    <source>
        <dbReference type="Pfam" id="PF14111"/>
    </source>
</evidence>
<dbReference type="AlphaFoldDB" id="A0A7J8NDT8"/>
<dbReference type="PANTHER" id="PTHR31286:SF99">
    <property type="entry name" value="DUF4283 DOMAIN-CONTAINING PROTEIN"/>
    <property type="match status" value="1"/>
</dbReference>
<dbReference type="InterPro" id="IPR040256">
    <property type="entry name" value="At4g02000-like"/>
</dbReference>
<proteinExistence type="predicted"/>
<dbReference type="Pfam" id="PF14111">
    <property type="entry name" value="DUF4283"/>
    <property type="match status" value="1"/>
</dbReference>
<dbReference type="Proteomes" id="UP000593572">
    <property type="component" value="Unassembled WGS sequence"/>
</dbReference>
<protein>
    <recommendedName>
        <fullName evidence="1">DUF4283 domain-containing protein</fullName>
    </recommendedName>
</protein>
<name>A0A7J8NDT8_9ROSI</name>
<organism evidence="2 3">
    <name type="scientific">Gossypium lobatum</name>
    <dbReference type="NCBI Taxonomy" id="34289"/>
    <lineage>
        <taxon>Eukaryota</taxon>
        <taxon>Viridiplantae</taxon>
        <taxon>Streptophyta</taxon>
        <taxon>Embryophyta</taxon>
        <taxon>Tracheophyta</taxon>
        <taxon>Spermatophyta</taxon>
        <taxon>Magnoliopsida</taxon>
        <taxon>eudicotyledons</taxon>
        <taxon>Gunneridae</taxon>
        <taxon>Pentapetalae</taxon>
        <taxon>rosids</taxon>
        <taxon>malvids</taxon>
        <taxon>Malvales</taxon>
        <taxon>Malvaceae</taxon>
        <taxon>Malvoideae</taxon>
        <taxon>Gossypium</taxon>
    </lineage>
</organism>
<dbReference type="InterPro" id="IPR025558">
    <property type="entry name" value="DUF4283"/>
</dbReference>
<evidence type="ECO:0000313" key="2">
    <source>
        <dbReference type="EMBL" id="MBA0575022.1"/>
    </source>
</evidence>
<keyword evidence="3" id="KW-1185">Reference proteome</keyword>
<sequence length="113" mass="13089">MEDVAKPGKVSFKEMLMKDSNVSNGEDVSLDDIEISLLKGDVYVSMEGLYLETVKFACLEDYEWVLSIGPWMIYGHYLVVQPWSRDFTIKETLSSKIVAWIWFLGLLYQCYTK</sequence>
<feature type="domain" description="DUF4283" evidence="1">
    <location>
        <begin position="54"/>
        <end position="90"/>
    </location>
</feature>
<comment type="caution">
    <text evidence="2">The sequence shown here is derived from an EMBL/GenBank/DDBJ whole genome shotgun (WGS) entry which is preliminary data.</text>
</comment>
<accession>A0A7J8NDT8</accession>
<evidence type="ECO:0000313" key="3">
    <source>
        <dbReference type="Proteomes" id="UP000593572"/>
    </source>
</evidence>
<dbReference type="EMBL" id="JABEZX010073447">
    <property type="protein sequence ID" value="MBA0575022.1"/>
    <property type="molecule type" value="Genomic_DNA"/>
</dbReference>
<dbReference type="PANTHER" id="PTHR31286">
    <property type="entry name" value="GLYCINE-RICH CELL WALL STRUCTURAL PROTEIN 1.8-LIKE"/>
    <property type="match status" value="1"/>
</dbReference>